<dbReference type="RefSeq" id="WP_345210846.1">
    <property type="nucleotide sequence ID" value="NZ_BAABFT010000004.1"/>
</dbReference>
<gene>
    <name evidence="2" type="ORF">GCM10023149_19330</name>
</gene>
<dbReference type="InterPro" id="IPR025597">
    <property type="entry name" value="DUF4345"/>
</dbReference>
<keyword evidence="3" id="KW-1185">Reference proteome</keyword>
<keyword evidence="1" id="KW-0812">Transmembrane</keyword>
<dbReference type="EMBL" id="BAABFT010000004">
    <property type="protein sequence ID" value="GAA4320192.1"/>
    <property type="molecule type" value="Genomic_DNA"/>
</dbReference>
<dbReference type="Pfam" id="PF14248">
    <property type="entry name" value="DUF4345"/>
    <property type="match status" value="1"/>
</dbReference>
<evidence type="ECO:0000313" key="2">
    <source>
        <dbReference type="EMBL" id="GAA4320192.1"/>
    </source>
</evidence>
<keyword evidence="1" id="KW-1133">Transmembrane helix</keyword>
<organism evidence="2 3">
    <name type="scientific">Mucilaginibacter gynuensis</name>
    <dbReference type="NCBI Taxonomy" id="1302236"/>
    <lineage>
        <taxon>Bacteria</taxon>
        <taxon>Pseudomonadati</taxon>
        <taxon>Bacteroidota</taxon>
        <taxon>Sphingobacteriia</taxon>
        <taxon>Sphingobacteriales</taxon>
        <taxon>Sphingobacteriaceae</taxon>
        <taxon>Mucilaginibacter</taxon>
    </lineage>
</organism>
<evidence type="ECO:0000256" key="1">
    <source>
        <dbReference type="SAM" id="Phobius"/>
    </source>
</evidence>
<name>A0ABP8G9N4_9SPHI</name>
<feature type="transmembrane region" description="Helical" evidence="1">
    <location>
        <begin position="55"/>
        <end position="73"/>
    </location>
</feature>
<feature type="transmembrane region" description="Helical" evidence="1">
    <location>
        <begin position="9"/>
        <end position="35"/>
    </location>
</feature>
<feature type="transmembrane region" description="Helical" evidence="1">
    <location>
        <begin position="85"/>
        <end position="102"/>
    </location>
</feature>
<accession>A0ABP8G9N4</accession>
<evidence type="ECO:0008006" key="4">
    <source>
        <dbReference type="Google" id="ProtNLM"/>
    </source>
</evidence>
<feature type="transmembrane region" description="Helical" evidence="1">
    <location>
        <begin position="108"/>
        <end position="130"/>
    </location>
</feature>
<reference evidence="3" key="1">
    <citation type="journal article" date="2019" name="Int. J. Syst. Evol. Microbiol.">
        <title>The Global Catalogue of Microorganisms (GCM) 10K type strain sequencing project: providing services to taxonomists for standard genome sequencing and annotation.</title>
        <authorList>
            <consortium name="The Broad Institute Genomics Platform"/>
            <consortium name="The Broad Institute Genome Sequencing Center for Infectious Disease"/>
            <person name="Wu L."/>
            <person name="Ma J."/>
        </authorList>
    </citation>
    <scope>NUCLEOTIDE SEQUENCE [LARGE SCALE GENOMIC DNA]</scope>
    <source>
        <strain evidence="3">JCM 17705</strain>
    </source>
</reference>
<evidence type="ECO:0000313" key="3">
    <source>
        <dbReference type="Proteomes" id="UP001500582"/>
    </source>
</evidence>
<sequence>MKKLIFLKIVLVLTGIYIVLSGLNIAAGGMLTLGWGGSKDFFTVTNQKAYLIQDSHVRFVGGVWLALGLFFIWSVTNVYRYLPQLLFACILVFVGGLCRLFQPDGATFHMPVLGSFLAELVGMPVLFIWLQKSVR</sequence>
<protein>
    <recommendedName>
        <fullName evidence="4">DUF4345 domain-containing protein</fullName>
    </recommendedName>
</protein>
<dbReference type="Proteomes" id="UP001500582">
    <property type="component" value="Unassembled WGS sequence"/>
</dbReference>
<proteinExistence type="predicted"/>
<keyword evidence="1" id="KW-0472">Membrane</keyword>
<comment type="caution">
    <text evidence="2">The sequence shown here is derived from an EMBL/GenBank/DDBJ whole genome shotgun (WGS) entry which is preliminary data.</text>
</comment>